<dbReference type="CDD" id="cd01335">
    <property type="entry name" value="Radical_SAM"/>
    <property type="match status" value="1"/>
</dbReference>
<sequence>MNITALEACSLLDYPGRLCSVLFCRGCNYDCFYCHNRSLLCEGSDAISHQEIESFLLERKGFIDAVVISGGEPTLQKDLVSCIGFIKNLGFSVKLDTNGSRPEVMVEVIDSGMLSYVAVDVKAPCSRYGEMAGSSADALAVKQSVALLASYQNRCIDFNYEVRTTLAPSLMIEDILRMVQEHPPVARWYLQEYRKPKQYKDEDEQKINLPCVSRTEVDRNLDLLRKYQPNLVIR</sequence>
<evidence type="ECO:0000256" key="4">
    <source>
        <dbReference type="ARBA" id="ARBA00023014"/>
    </source>
</evidence>
<dbReference type="PANTHER" id="PTHR11228">
    <property type="entry name" value="RADICAL SAM DOMAIN PROTEIN"/>
    <property type="match status" value="1"/>
</dbReference>
<dbReference type="SFLD" id="SFLDG01094">
    <property type="entry name" value="Uncharacterised_Radical_SAM_Su"/>
    <property type="match status" value="1"/>
</dbReference>
<dbReference type="InterPro" id="IPR013785">
    <property type="entry name" value="Aldolase_TIM"/>
</dbReference>
<keyword evidence="4" id="KW-0411">Iron-sulfur</keyword>
<keyword evidence="1" id="KW-0949">S-adenosyl-L-methionine</keyword>
<evidence type="ECO:0000256" key="2">
    <source>
        <dbReference type="ARBA" id="ARBA00022723"/>
    </source>
</evidence>
<name>A0A644Z982_9ZZZZ</name>
<dbReference type="InterPro" id="IPR058240">
    <property type="entry name" value="rSAM_sf"/>
</dbReference>
<keyword evidence="6" id="KW-0456">Lyase</keyword>
<evidence type="ECO:0000256" key="3">
    <source>
        <dbReference type="ARBA" id="ARBA00023004"/>
    </source>
</evidence>
<protein>
    <submittedName>
        <fullName evidence="6">7-carboxy-7-deazaguanine synthase</fullName>
        <ecNumber evidence="6">4.3.99.3</ecNumber>
    </submittedName>
</protein>
<dbReference type="InterPro" id="IPR050377">
    <property type="entry name" value="Radical_SAM_PqqE_MftC-like"/>
</dbReference>
<gene>
    <name evidence="6" type="primary">queE_26</name>
    <name evidence="6" type="ORF">SDC9_84062</name>
</gene>
<dbReference type="Gene3D" id="3.20.20.70">
    <property type="entry name" value="Aldolase class I"/>
    <property type="match status" value="1"/>
</dbReference>
<comment type="caution">
    <text evidence="6">The sequence shown here is derived from an EMBL/GenBank/DDBJ whole genome shotgun (WGS) entry which is preliminary data.</text>
</comment>
<dbReference type="Pfam" id="PF04055">
    <property type="entry name" value="Radical_SAM"/>
    <property type="match status" value="1"/>
</dbReference>
<dbReference type="SFLD" id="SFLDS00029">
    <property type="entry name" value="Radical_SAM"/>
    <property type="match status" value="1"/>
</dbReference>
<evidence type="ECO:0000256" key="1">
    <source>
        <dbReference type="ARBA" id="ARBA00022691"/>
    </source>
</evidence>
<dbReference type="EC" id="4.3.99.3" evidence="6"/>
<dbReference type="SUPFAM" id="SSF102114">
    <property type="entry name" value="Radical SAM enzymes"/>
    <property type="match status" value="1"/>
</dbReference>
<feature type="domain" description="Radical SAM core" evidence="5">
    <location>
        <begin position="13"/>
        <end position="230"/>
    </location>
</feature>
<dbReference type="EMBL" id="VSSQ01007947">
    <property type="protein sequence ID" value="MPM37445.1"/>
    <property type="molecule type" value="Genomic_DNA"/>
</dbReference>
<evidence type="ECO:0000259" key="5">
    <source>
        <dbReference type="PROSITE" id="PS51918"/>
    </source>
</evidence>
<dbReference type="GO" id="GO:0051536">
    <property type="term" value="F:iron-sulfur cluster binding"/>
    <property type="evidence" value="ECO:0007669"/>
    <property type="project" value="UniProtKB-KW"/>
</dbReference>
<dbReference type="InterPro" id="IPR007197">
    <property type="entry name" value="rSAM"/>
</dbReference>
<dbReference type="PROSITE" id="PS51918">
    <property type="entry name" value="RADICAL_SAM"/>
    <property type="match status" value="1"/>
</dbReference>
<organism evidence="6">
    <name type="scientific">bioreactor metagenome</name>
    <dbReference type="NCBI Taxonomy" id="1076179"/>
    <lineage>
        <taxon>unclassified sequences</taxon>
        <taxon>metagenomes</taxon>
        <taxon>ecological metagenomes</taxon>
    </lineage>
</organism>
<keyword evidence="3" id="KW-0408">Iron</keyword>
<dbReference type="GO" id="GO:0046872">
    <property type="term" value="F:metal ion binding"/>
    <property type="evidence" value="ECO:0007669"/>
    <property type="project" value="UniProtKB-KW"/>
</dbReference>
<dbReference type="PANTHER" id="PTHR11228:SF27">
    <property type="entry name" value="GLYCYL-RADICAL ENZYME ACTIVATING ENZYME MJ1227-RELATED"/>
    <property type="match status" value="1"/>
</dbReference>
<reference evidence="6" key="1">
    <citation type="submission" date="2019-08" db="EMBL/GenBank/DDBJ databases">
        <authorList>
            <person name="Kucharzyk K."/>
            <person name="Murdoch R.W."/>
            <person name="Higgins S."/>
            <person name="Loffler F."/>
        </authorList>
    </citation>
    <scope>NUCLEOTIDE SEQUENCE</scope>
</reference>
<dbReference type="InterPro" id="IPR012840">
    <property type="entry name" value="NrdG2"/>
</dbReference>
<dbReference type="AlphaFoldDB" id="A0A644Z982"/>
<evidence type="ECO:0000313" key="6">
    <source>
        <dbReference type="EMBL" id="MPM37445.1"/>
    </source>
</evidence>
<accession>A0A644Z982</accession>
<proteinExistence type="predicted"/>
<dbReference type="NCBIfam" id="TIGR02495">
    <property type="entry name" value="NrdG2"/>
    <property type="match status" value="1"/>
</dbReference>
<keyword evidence="2" id="KW-0479">Metal-binding</keyword>
<dbReference type="GO" id="GO:0016829">
    <property type="term" value="F:lyase activity"/>
    <property type="evidence" value="ECO:0007669"/>
    <property type="project" value="UniProtKB-KW"/>
</dbReference>